<comment type="caution">
    <text evidence="2">The sequence shown here is derived from an EMBL/GenBank/DDBJ whole genome shotgun (WGS) entry which is preliminary data.</text>
</comment>
<keyword evidence="1" id="KW-0812">Transmembrane</keyword>
<feature type="transmembrane region" description="Helical" evidence="1">
    <location>
        <begin position="287"/>
        <end position="307"/>
    </location>
</feature>
<keyword evidence="1" id="KW-0472">Membrane</keyword>
<dbReference type="Pfam" id="PF11915">
    <property type="entry name" value="DUF3433"/>
    <property type="match status" value="1"/>
</dbReference>
<dbReference type="EMBL" id="NKHZ01000025">
    <property type="protein sequence ID" value="PNS20470.1"/>
    <property type="molecule type" value="Genomic_DNA"/>
</dbReference>
<reference evidence="2 3" key="1">
    <citation type="submission" date="2017-06" db="EMBL/GenBank/DDBJ databases">
        <title>Draft genome sequence of a variant of Elsinoe murrayae.</title>
        <authorList>
            <person name="Cheng Q."/>
        </authorList>
    </citation>
    <scope>NUCLEOTIDE SEQUENCE [LARGE SCALE GENOMIC DNA]</scope>
    <source>
        <strain evidence="2 3">CQ-2017a</strain>
    </source>
</reference>
<keyword evidence="1" id="KW-1133">Transmembrane helix</keyword>
<feature type="transmembrane region" description="Helical" evidence="1">
    <location>
        <begin position="132"/>
        <end position="153"/>
    </location>
</feature>
<evidence type="ECO:0000313" key="3">
    <source>
        <dbReference type="Proteomes" id="UP000243797"/>
    </source>
</evidence>
<dbReference type="STRING" id="2082308.A0A2K1QZM6"/>
<dbReference type="OrthoDB" id="3912677at2759"/>
<gene>
    <name evidence="2" type="ORF">CAC42_5920</name>
</gene>
<dbReference type="InterPro" id="IPR021840">
    <property type="entry name" value="DUF3433"/>
</dbReference>
<protein>
    <submittedName>
        <fullName evidence="2">Uncharacterized protein</fullName>
    </submittedName>
</protein>
<sequence length="812" mass="89392">MAQVRGSPGQASTRGGITIVKILTEIPLTSVGLSEWSFANALLRAAIKPYAGVSDKFDGEEYFNMISTLTRRPSYNDYLDSDIWASAVRETYQRLGAQYAKLHMTRPTEAALEGSLINEGPRLFVETLTLRLMDAFLIVFAACALSICLFFNFPGLPRDYSSVGALALLFSQSPDFMRLCSGLGSVRLTPISTWMSGYRFRTKCTITENRSSYRLCADLDSSVADVNVAPDVKQGLKWWCPLMFTRAMRIMTIVSPLLLIAGLEAGHRYSRRKQGFSAVPQEGYLKYAWAFLPAIVMVGMASTFAVLDFATRSFQIYHALSGRRKATARDLVETPFGHFPIYSVFRTGIHRQWALMATSLAICVSPMLTIVVSGLFQVESIDTWRSGMAAVHDTFLPSTINNYALNNDASQRITGLLLYANVSFPSLTYENLVFPNFTLERNATHHHSARFQAILPAASVESNCTVVDPGTMTWNTTFLNATVAGLQGQINVKGRRRCSHVQNSDNATVVADSIGWSLDNIPLSGDPTWATRVDKTAINATCDGQPYGYLFAVGRNSPQNVSNLVLINCKPRIDITSANVTTRAGSYEITNATVLEDTPRRLFSKYLKLFDTVTVACPDGVQNVTSVGCIKEALTTYPHIKLTQDEIFASSDAAKVAKAFTRMMNIVWAMRFTYYQRASLEQSPSAGVFVPAATRVQAVILDGVEYRVVQSLTSTRILQSELATLAVCALVAWSCTRSNKVLTKNPQSIAAVASLLVDSDMLRNIPPGAEFMTDKELEKNGVLEGEICSIGWWGKDQGRRFGIDVGQAEKPK</sequence>
<dbReference type="PANTHER" id="PTHR37544:SF1">
    <property type="entry name" value="PHOSPHORIBOSYLAMINOIMIDAZOLE-SUCCINOCARBOXAMIDE SYNTHASE"/>
    <property type="match status" value="1"/>
</dbReference>
<proteinExistence type="predicted"/>
<name>A0A2K1QZM6_9PEZI</name>
<keyword evidence="3" id="KW-1185">Reference proteome</keyword>
<feature type="transmembrane region" description="Helical" evidence="1">
    <location>
        <begin position="247"/>
        <end position="266"/>
    </location>
</feature>
<organism evidence="2 3">
    <name type="scientific">Sphaceloma murrayae</name>
    <dbReference type="NCBI Taxonomy" id="2082308"/>
    <lineage>
        <taxon>Eukaryota</taxon>
        <taxon>Fungi</taxon>
        <taxon>Dikarya</taxon>
        <taxon>Ascomycota</taxon>
        <taxon>Pezizomycotina</taxon>
        <taxon>Dothideomycetes</taxon>
        <taxon>Dothideomycetidae</taxon>
        <taxon>Myriangiales</taxon>
        <taxon>Elsinoaceae</taxon>
        <taxon>Sphaceloma</taxon>
    </lineage>
</organism>
<dbReference type="PANTHER" id="PTHR37544">
    <property type="entry name" value="SPRAY-RELATED"/>
    <property type="match status" value="1"/>
</dbReference>
<dbReference type="InParanoid" id="A0A2K1QZM6"/>
<dbReference type="Proteomes" id="UP000243797">
    <property type="component" value="Unassembled WGS sequence"/>
</dbReference>
<accession>A0A2K1QZM6</accession>
<dbReference type="AlphaFoldDB" id="A0A2K1QZM6"/>
<evidence type="ECO:0000313" key="2">
    <source>
        <dbReference type="EMBL" id="PNS20470.1"/>
    </source>
</evidence>
<evidence type="ECO:0000256" key="1">
    <source>
        <dbReference type="SAM" id="Phobius"/>
    </source>
</evidence>